<sequence length="233" mass="25575">LLVFLLHPRELIIMSDNVAHALSGAAGGIVSMALTYPLITVSSRLQGGRDAILKIINQEGFSGLYSGVSSAIFGIAVTNGVYYYFYEWTKEIFEKSAQQKRPISIKESMLSGAIAGALTAVVTNPIWVVNSQLAVNMGNLEDMTRMTTRKESLDESTTSQSSVNQGKTKRLGTISTVMKIIEEDGIMSFWQGVIPALILVINPIIQYTSFEQLKVQLEKFRKLGNLDFFLLGA</sequence>
<gene>
    <name evidence="1" type="ORF">SCALOS_LOCUS8288</name>
</gene>
<reference evidence="1" key="1">
    <citation type="submission" date="2021-06" db="EMBL/GenBank/DDBJ databases">
        <authorList>
            <person name="Kallberg Y."/>
            <person name="Tangrot J."/>
            <person name="Rosling A."/>
        </authorList>
    </citation>
    <scope>NUCLEOTIDE SEQUENCE</scope>
    <source>
        <strain evidence="1">AU212A</strain>
    </source>
</reference>
<comment type="caution">
    <text evidence="1">The sequence shown here is derived from an EMBL/GenBank/DDBJ whole genome shotgun (WGS) entry which is preliminary data.</text>
</comment>
<dbReference type="Proteomes" id="UP000789860">
    <property type="component" value="Unassembled WGS sequence"/>
</dbReference>
<accession>A0ACA9N7L8</accession>
<keyword evidence="2" id="KW-1185">Reference proteome</keyword>
<protein>
    <submittedName>
        <fullName evidence="1">6718_t:CDS:1</fullName>
    </submittedName>
</protein>
<feature type="non-terminal residue" evidence="1">
    <location>
        <position position="233"/>
    </location>
</feature>
<evidence type="ECO:0000313" key="1">
    <source>
        <dbReference type="EMBL" id="CAG8639925.1"/>
    </source>
</evidence>
<feature type="non-terminal residue" evidence="1">
    <location>
        <position position="1"/>
    </location>
</feature>
<dbReference type="EMBL" id="CAJVPM010021375">
    <property type="protein sequence ID" value="CAG8639925.1"/>
    <property type="molecule type" value="Genomic_DNA"/>
</dbReference>
<organism evidence="1 2">
    <name type="scientific">Scutellospora calospora</name>
    <dbReference type="NCBI Taxonomy" id="85575"/>
    <lineage>
        <taxon>Eukaryota</taxon>
        <taxon>Fungi</taxon>
        <taxon>Fungi incertae sedis</taxon>
        <taxon>Mucoromycota</taxon>
        <taxon>Glomeromycotina</taxon>
        <taxon>Glomeromycetes</taxon>
        <taxon>Diversisporales</taxon>
        <taxon>Gigasporaceae</taxon>
        <taxon>Scutellospora</taxon>
    </lineage>
</organism>
<evidence type="ECO:0000313" key="2">
    <source>
        <dbReference type="Proteomes" id="UP000789860"/>
    </source>
</evidence>
<name>A0ACA9N7L8_9GLOM</name>
<proteinExistence type="predicted"/>